<dbReference type="CDD" id="cd01949">
    <property type="entry name" value="GGDEF"/>
    <property type="match status" value="1"/>
</dbReference>
<feature type="transmembrane region" description="Helical" evidence="4">
    <location>
        <begin position="107"/>
        <end position="129"/>
    </location>
</feature>
<dbReference type="InterPro" id="IPR043128">
    <property type="entry name" value="Rev_trsase/Diguanyl_cyclase"/>
</dbReference>
<accession>A0A317MRM2</accession>
<feature type="transmembrane region" description="Helical" evidence="4">
    <location>
        <begin position="43"/>
        <end position="64"/>
    </location>
</feature>
<dbReference type="PANTHER" id="PTHR45138:SF9">
    <property type="entry name" value="DIGUANYLATE CYCLASE DGCM-RELATED"/>
    <property type="match status" value="1"/>
</dbReference>
<dbReference type="PROSITE" id="PS50887">
    <property type="entry name" value="GGDEF"/>
    <property type="match status" value="1"/>
</dbReference>
<comment type="catalytic activity">
    <reaction evidence="3">
        <text>2 GTP = 3',3'-c-di-GMP + 2 diphosphate</text>
        <dbReference type="Rhea" id="RHEA:24898"/>
        <dbReference type="ChEBI" id="CHEBI:33019"/>
        <dbReference type="ChEBI" id="CHEBI:37565"/>
        <dbReference type="ChEBI" id="CHEBI:58805"/>
        <dbReference type="EC" id="2.7.7.65"/>
    </reaction>
</comment>
<dbReference type="SMART" id="SM00267">
    <property type="entry name" value="GGDEF"/>
    <property type="match status" value="1"/>
</dbReference>
<feature type="transmembrane region" description="Helical" evidence="4">
    <location>
        <begin position="165"/>
        <end position="182"/>
    </location>
</feature>
<evidence type="ECO:0000256" key="1">
    <source>
        <dbReference type="ARBA" id="ARBA00001946"/>
    </source>
</evidence>
<feature type="transmembrane region" description="Helical" evidence="4">
    <location>
        <begin position="135"/>
        <end position="158"/>
    </location>
</feature>
<sequence length="388" mass="42181">MSLTSRFSLDTQLFASLRFDRARVVDLLVGWWHSAQVRRQRRALLVSRVQLMAVVFAVLVPLWIVPDVIAFPAAQWLPLAGMRLASSVVFLLLAYSHARVHSGWEVSLRLGVLLTVPTVFHVLACSVLLDVPRSGFAGVLLQIYALLPFVVVAGLAVFPLTGLETLLYALPIFAAFRQAALITGEFSLPANIGTLWLLLLVTGVAMVSGMSQLQYMIALVRQASADALTGALNRHAGVETLELLFRVSASHNTPLALMFVDLDHFKQINDGWGHEAGDAVLRGMAAALRGSLRRGDVLVRWGGEEFLVILNHTDVSGARLVVNRLRHAGLGQRPDGSALTASIGVAERLADSAQDWPELVDLADQRMYAAKEAGRDRAVLPQHTAVPC</sequence>
<keyword evidence="4" id="KW-0812">Transmembrane</keyword>
<evidence type="ECO:0000256" key="3">
    <source>
        <dbReference type="ARBA" id="ARBA00034247"/>
    </source>
</evidence>
<dbReference type="GO" id="GO:0043709">
    <property type="term" value="P:cell adhesion involved in single-species biofilm formation"/>
    <property type="evidence" value="ECO:0007669"/>
    <property type="project" value="TreeGrafter"/>
</dbReference>
<dbReference type="InterPro" id="IPR000160">
    <property type="entry name" value="GGDEF_dom"/>
</dbReference>
<dbReference type="AlphaFoldDB" id="A0A317MRM2"/>
<dbReference type="InterPro" id="IPR050469">
    <property type="entry name" value="Diguanylate_Cyclase"/>
</dbReference>
<evidence type="ECO:0000313" key="7">
    <source>
        <dbReference type="Proteomes" id="UP000246569"/>
    </source>
</evidence>
<evidence type="ECO:0000256" key="2">
    <source>
        <dbReference type="ARBA" id="ARBA00012528"/>
    </source>
</evidence>
<feature type="transmembrane region" description="Helical" evidence="4">
    <location>
        <begin position="188"/>
        <end position="207"/>
    </location>
</feature>
<dbReference type="SUPFAM" id="SSF55073">
    <property type="entry name" value="Nucleotide cyclase"/>
    <property type="match status" value="1"/>
</dbReference>
<dbReference type="EMBL" id="QGTJ01000012">
    <property type="protein sequence ID" value="PWV59114.1"/>
    <property type="molecule type" value="Genomic_DNA"/>
</dbReference>
<dbReference type="OrthoDB" id="5296913at2"/>
<protein>
    <recommendedName>
        <fullName evidence="2">diguanylate cyclase</fullName>
        <ecNumber evidence="2">2.7.7.65</ecNumber>
    </recommendedName>
</protein>
<comment type="caution">
    <text evidence="6">The sequence shown here is derived from an EMBL/GenBank/DDBJ whole genome shotgun (WGS) entry which is preliminary data.</text>
</comment>
<feature type="domain" description="GGDEF" evidence="5">
    <location>
        <begin position="253"/>
        <end position="383"/>
    </location>
</feature>
<dbReference type="Pfam" id="PF00990">
    <property type="entry name" value="GGDEF"/>
    <property type="match status" value="1"/>
</dbReference>
<keyword evidence="7" id="KW-1185">Reference proteome</keyword>
<dbReference type="GO" id="GO:1902201">
    <property type="term" value="P:negative regulation of bacterial-type flagellum-dependent cell motility"/>
    <property type="evidence" value="ECO:0007669"/>
    <property type="project" value="TreeGrafter"/>
</dbReference>
<dbReference type="FunFam" id="3.30.70.270:FF:000001">
    <property type="entry name" value="Diguanylate cyclase domain protein"/>
    <property type="match status" value="1"/>
</dbReference>
<reference evidence="6 7" key="1">
    <citation type="submission" date="2018-05" db="EMBL/GenBank/DDBJ databases">
        <title>Genomic Encyclopedia of Type Strains, Phase IV (KMG-IV): sequencing the most valuable type-strain genomes for metagenomic binning, comparative biology and taxonomic classification.</title>
        <authorList>
            <person name="Goeker M."/>
        </authorList>
    </citation>
    <scope>NUCLEOTIDE SEQUENCE [LARGE SCALE GENOMIC DNA]</scope>
    <source>
        <strain evidence="6 7">DSM 23606</strain>
    </source>
</reference>
<keyword evidence="4" id="KW-0472">Membrane</keyword>
<gene>
    <name evidence="6" type="ORF">C7443_112113</name>
</gene>
<dbReference type="PANTHER" id="PTHR45138">
    <property type="entry name" value="REGULATORY COMPONENTS OF SENSORY TRANSDUCTION SYSTEM"/>
    <property type="match status" value="1"/>
</dbReference>
<keyword evidence="4" id="KW-1133">Transmembrane helix</keyword>
<dbReference type="Proteomes" id="UP000246569">
    <property type="component" value="Unassembled WGS sequence"/>
</dbReference>
<comment type="cofactor">
    <cofactor evidence="1">
        <name>Mg(2+)</name>
        <dbReference type="ChEBI" id="CHEBI:18420"/>
    </cofactor>
</comment>
<dbReference type="GO" id="GO:0052621">
    <property type="term" value="F:diguanylate cyclase activity"/>
    <property type="evidence" value="ECO:0007669"/>
    <property type="project" value="UniProtKB-EC"/>
</dbReference>
<dbReference type="NCBIfam" id="TIGR00254">
    <property type="entry name" value="GGDEF"/>
    <property type="match status" value="1"/>
</dbReference>
<organism evidence="6 7">
    <name type="scientific">Plasticicumulans acidivorans</name>
    <dbReference type="NCBI Taxonomy" id="886464"/>
    <lineage>
        <taxon>Bacteria</taxon>
        <taxon>Pseudomonadati</taxon>
        <taxon>Pseudomonadota</taxon>
        <taxon>Gammaproteobacteria</taxon>
        <taxon>Candidatus Competibacteraceae</taxon>
        <taxon>Plasticicumulans</taxon>
    </lineage>
</organism>
<dbReference type="InterPro" id="IPR029787">
    <property type="entry name" value="Nucleotide_cyclase"/>
</dbReference>
<dbReference type="EC" id="2.7.7.65" evidence="2"/>
<evidence type="ECO:0000259" key="5">
    <source>
        <dbReference type="PROSITE" id="PS50887"/>
    </source>
</evidence>
<dbReference type="GO" id="GO:0005886">
    <property type="term" value="C:plasma membrane"/>
    <property type="evidence" value="ECO:0007669"/>
    <property type="project" value="TreeGrafter"/>
</dbReference>
<evidence type="ECO:0000256" key="4">
    <source>
        <dbReference type="SAM" id="Phobius"/>
    </source>
</evidence>
<proteinExistence type="predicted"/>
<evidence type="ECO:0000313" key="6">
    <source>
        <dbReference type="EMBL" id="PWV59114.1"/>
    </source>
</evidence>
<dbReference type="Gene3D" id="3.30.70.270">
    <property type="match status" value="1"/>
</dbReference>
<name>A0A317MRM2_9GAMM</name>
<feature type="transmembrane region" description="Helical" evidence="4">
    <location>
        <begin position="76"/>
        <end position="95"/>
    </location>
</feature>